<dbReference type="PANTHER" id="PTHR38139">
    <property type="entry name" value="GATE DOMAIN-CONTAINING PROTEIN"/>
    <property type="match status" value="1"/>
</dbReference>
<name>A0ABU9KQA1_9EURY</name>
<organism evidence="3 4">
    <name type="scientific">Methanococcoides cohabitans</name>
    <dbReference type="NCBI Taxonomy" id="3136559"/>
    <lineage>
        <taxon>Archaea</taxon>
        <taxon>Methanobacteriati</taxon>
        <taxon>Methanobacteriota</taxon>
        <taxon>Stenosarchaea group</taxon>
        <taxon>Methanomicrobia</taxon>
        <taxon>Methanosarcinales</taxon>
        <taxon>Methanosarcinaceae</taxon>
        <taxon>Methanococcoides</taxon>
    </lineage>
</organism>
<feature type="transmembrane region" description="Helical" evidence="1">
    <location>
        <begin position="288"/>
        <end position="309"/>
    </location>
</feature>
<sequence>MWIDGLYSAFDYLIKVIPPIVIGTLIMDIMVEMGWVNKLGFIASPLMRFGHLREEIGLSFLTSFGSSAAGNSMIAKLHDDNHIDRKETIIATMVNSFPSGIVLSRDLFPVVVILLGTTGLIYLGIVVLIGFLKTLLALLAARILLKPRPSGNIHATTEKITIRKASVKALKRSKRSLTRIVVTMTIVSVIVFQLMETGVFDWAASIMKDSFMVQYVPADGLPIIAGWFASNIAAYTIAGNLLEAEMLSSKDIILALLIGRILASVARIRTMLPYYIGIFSPNLGVRIMFVSLAMQNGIMLGIAGFIIVFF</sequence>
<dbReference type="EMBL" id="JBCAUS010000002">
    <property type="protein sequence ID" value="MEL4304551.1"/>
    <property type="molecule type" value="Genomic_DNA"/>
</dbReference>
<evidence type="ECO:0000259" key="2">
    <source>
        <dbReference type="Pfam" id="PF07670"/>
    </source>
</evidence>
<proteinExistence type="predicted"/>
<reference evidence="3 4" key="1">
    <citation type="submission" date="2024-04" db="EMBL/GenBank/DDBJ databases">
        <title>Methanococcoides sp. LMO-2.</title>
        <authorList>
            <person name="Liang L."/>
        </authorList>
    </citation>
    <scope>NUCLEOTIDE SEQUENCE [LARGE SCALE GENOMIC DNA]</scope>
    <source>
        <strain evidence="3 4">LMO-2</strain>
    </source>
</reference>
<dbReference type="RefSeq" id="WP_342126272.1">
    <property type="nucleotide sequence ID" value="NZ_JBCAUS010000002.1"/>
</dbReference>
<dbReference type="PANTHER" id="PTHR38139:SF1">
    <property type="entry name" value="NUCLEOSIDE TRANSPORTER_FEOB GTPASE GATE DOMAIN-CONTAINING PROTEIN"/>
    <property type="match status" value="1"/>
</dbReference>
<evidence type="ECO:0000313" key="4">
    <source>
        <dbReference type="Proteomes" id="UP001396646"/>
    </source>
</evidence>
<dbReference type="Proteomes" id="UP001396646">
    <property type="component" value="Unassembled WGS sequence"/>
</dbReference>
<dbReference type="InterPro" id="IPR011642">
    <property type="entry name" value="Gate_dom"/>
</dbReference>
<evidence type="ECO:0000313" key="3">
    <source>
        <dbReference type="EMBL" id="MEL4304551.1"/>
    </source>
</evidence>
<feature type="domain" description="Nucleoside transporter/FeoB GTPase Gate" evidence="2">
    <location>
        <begin position="13"/>
        <end position="116"/>
    </location>
</feature>
<dbReference type="Pfam" id="PF07670">
    <property type="entry name" value="Gate"/>
    <property type="match status" value="1"/>
</dbReference>
<keyword evidence="1" id="KW-0472">Membrane</keyword>
<accession>A0ABU9KQA1</accession>
<protein>
    <submittedName>
        <fullName evidence="3">Nucleoside recognition domain-containing protein</fullName>
    </submittedName>
</protein>
<dbReference type="InterPro" id="IPR038880">
    <property type="entry name" value="MJ0871-like"/>
</dbReference>
<keyword evidence="4" id="KW-1185">Reference proteome</keyword>
<keyword evidence="1" id="KW-0812">Transmembrane</keyword>
<feature type="transmembrane region" description="Helical" evidence="1">
    <location>
        <begin position="220"/>
        <end position="242"/>
    </location>
</feature>
<feature type="transmembrane region" description="Helical" evidence="1">
    <location>
        <begin position="180"/>
        <end position="200"/>
    </location>
</feature>
<keyword evidence="1" id="KW-1133">Transmembrane helix</keyword>
<feature type="transmembrane region" description="Helical" evidence="1">
    <location>
        <begin position="12"/>
        <end position="36"/>
    </location>
</feature>
<evidence type="ECO:0000256" key="1">
    <source>
        <dbReference type="SAM" id="Phobius"/>
    </source>
</evidence>
<feature type="transmembrane region" description="Helical" evidence="1">
    <location>
        <begin position="121"/>
        <end position="145"/>
    </location>
</feature>
<comment type="caution">
    <text evidence="3">The sequence shown here is derived from an EMBL/GenBank/DDBJ whole genome shotgun (WGS) entry which is preliminary data.</text>
</comment>
<feature type="transmembrane region" description="Helical" evidence="1">
    <location>
        <begin position="254"/>
        <end position="276"/>
    </location>
</feature>
<gene>
    <name evidence="3" type="ORF">WOA13_01685</name>
</gene>